<proteinExistence type="inferred from homology"/>
<comment type="subcellular location">
    <subcellularLocation>
        <location evidence="1">Cytoplasm</location>
    </subcellularLocation>
</comment>
<evidence type="ECO:0000313" key="7">
    <source>
        <dbReference type="Proteomes" id="UP001199525"/>
    </source>
</evidence>
<dbReference type="EMBL" id="JAIVFQ010000108">
    <property type="protein sequence ID" value="MCC5604103.1"/>
    <property type="molecule type" value="Genomic_DNA"/>
</dbReference>
<dbReference type="SUPFAM" id="SSF48452">
    <property type="entry name" value="TPR-like"/>
    <property type="match status" value="2"/>
</dbReference>
<dbReference type="InterPro" id="IPR019734">
    <property type="entry name" value="TPR_rpt"/>
</dbReference>
<keyword evidence="7" id="KW-1185">Reference proteome</keyword>
<evidence type="ECO:0000256" key="3">
    <source>
        <dbReference type="ARBA" id="ARBA00022737"/>
    </source>
</evidence>
<dbReference type="RefSeq" id="WP_229489926.1">
    <property type="nucleotide sequence ID" value="NZ_JAIVFQ010000108.1"/>
</dbReference>
<accession>A0ABS8III5</accession>
<organism evidence="6 7">
    <name type="scientific">Nostoc favosum CHAB5714</name>
    <dbReference type="NCBI Taxonomy" id="2780399"/>
    <lineage>
        <taxon>Bacteria</taxon>
        <taxon>Bacillati</taxon>
        <taxon>Cyanobacteriota</taxon>
        <taxon>Cyanophyceae</taxon>
        <taxon>Nostocales</taxon>
        <taxon>Nostocaceae</taxon>
        <taxon>Nostoc</taxon>
        <taxon>Nostoc favosum</taxon>
    </lineage>
</organism>
<comment type="caution">
    <text evidence="6">The sequence shown here is derived from an EMBL/GenBank/DDBJ whole genome shotgun (WGS) entry which is preliminary data.</text>
</comment>
<dbReference type="Proteomes" id="UP001199525">
    <property type="component" value="Unassembled WGS sequence"/>
</dbReference>
<dbReference type="PANTHER" id="PTHR46630:SF1">
    <property type="entry name" value="TETRATRICOPEPTIDE REPEAT PROTEIN 29"/>
    <property type="match status" value="1"/>
</dbReference>
<gene>
    <name evidence="6" type="ORF">LC586_34285</name>
</gene>
<evidence type="ECO:0000256" key="1">
    <source>
        <dbReference type="ARBA" id="ARBA00004496"/>
    </source>
</evidence>
<name>A0ABS8III5_9NOSO</name>
<evidence type="ECO:0000256" key="4">
    <source>
        <dbReference type="ARBA" id="ARBA00022803"/>
    </source>
</evidence>
<dbReference type="InterPro" id="IPR051476">
    <property type="entry name" value="Bac_ResReg_Asp_Phosphatase"/>
</dbReference>
<protein>
    <submittedName>
        <fullName evidence="6">Uncharacterized protein</fullName>
    </submittedName>
</protein>
<dbReference type="PANTHER" id="PTHR46630">
    <property type="entry name" value="TETRATRICOPEPTIDE REPEAT PROTEIN 29"/>
    <property type="match status" value="1"/>
</dbReference>
<reference evidence="6 7" key="1">
    <citation type="journal article" date="2021" name="Microorganisms">
        <title>Genome Evolution of Filamentous Cyanobacterium Nostoc Species: From Facultative Symbiosis to Free Living.</title>
        <authorList>
            <person name="Huo D."/>
            <person name="Li H."/>
            <person name="Cai F."/>
            <person name="Guo X."/>
            <person name="Qiao Z."/>
            <person name="Wang W."/>
            <person name="Yu G."/>
            <person name="Li R."/>
        </authorList>
    </citation>
    <scope>NUCLEOTIDE SEQUENCE [LARGE SCALE GENOMIC DNA]</scope>
    <source>
        <strain evidence="6 7">CHAB 5714</strain>
    </source>
</reference>
<keyword evidence="3" id="KW-0677">Repeat</keyword>
<evidence type="ECO:0000256" key="5">
    <source>
        <dbReference type="ARBA" id="ARBA00038253"/>
    </source>
</evidence>
<keyword evidence="2" id="KW-0963">Cytoplasm</keyword>
<dbReference type="SMART" id="SM00028">
    <property type="entry name" value="TPR"/>
    <property type="match status" value="3"/>
</dbReference>
<dbReference type="Gene3D" id="1.25.40.10">
    <property type="entry name" value="Tetratricopeptide repeat domain"/>
    <property type="match status" value="4"/>
</dbReference>
<comment type="similarity">
    <text evidence="5">Belongs to the Rap family.</text>
</comment>
<sequence length="583" mass="63921">MKRKFLPIIGLLFTIGLICAVVNHILGGICLFPDIAYNPSEGQSIKARTLAIVAVPYAEIGQKDKSSKILAQAFKNAEEIKETNTFSGRRSSALLQVATKYGEVGQPAQALQVIKIAKEGAEHGSGAAQMLNEAAVKAAEAGRFNQAIQVTQLLDNKAIGYFENRDSAIAEVAVEAAQVGLYDQAFQLLSSIDENTDKTGEALTKIAELATSTKLRSKALPLLDQTFELANRIKNVSALAKVASQYTELGQKAKSEQILNRCLQLTQSDKYISDQVENIVKIAVSYANIGQQDKAVEILDSSFGAVQLIQINNIPKPILSEIAIGYAKLGQKNKPLQIPILFKIAIGYAKIGQKNKALQILNQAFQQIKTNEYAWKTEQFSQIAVKYEEIGFHQQALEAAKMLGAPERVRALVAVAVEDAEQSQYDLAIKNIKSIGNHYPHEVRPDKMNGLSQIAMKAASAGQYEQAFKIIESIDDDFCGDCIAKPLIKLVNKATRTETKDQASQLLHKALSIAQFNILNQPERVGVLAEVANHYAQLGQQQKASEILAQALKTGEDITIVKRMPENMSVIFTRFKYPCPHIR</sequence>
<evidence type="ECO:0000256" key="2">
    <source>
        <dbReference type="ARBA" id="ARBA00022490"/>
    </source>
</evidence>
<dbReference type="InterPro" id="IPR011990">
    <property type="entry name" value="TPR-like_helical_dom_sf"/>
</dbReference>
<keyword evidence="4" id="KW-0802">TPR repeat</keyword>
<evidence type="ECO:0000313" key="6">
    <source>
        <dbReference type="EMBL" id="MCC5604103.1"/>
    </source>
</evidence>